<dbReference type="EMBL" id="JAACJN010000245">
    <property type="protein sequence ID" value="KAF5356503.1"/>
    <property type="molecule type" value="Genomic_DNA"/>
</dbReference>
<dbReference type="InterPro" id="IPR013234">
    <property type="entry name" value="PIGA_GPI_anchor_biosynthesis"/>
</dbReference>
<sequence length="216" mass="24192">MLWCHKVIVIMHSRPSDRVGIRWLLPSLKVYYIPFVPIASGATLPNFFTFLPYLRTIPIREPIHHIHLIHAHAGLSSSGHEGILHSYMMGVHTVFTDHSLFGFEDAASILTNKLLVGTLRNVNAVCVSHPGRENTVLRGELYKQSKDDPPRYVIKRFLPGPPLSTNTITIVFLLHFTFRKGINLLVATAPRICAAFPNVKFVIGGNGPKMIDLLQD</sequence>
<keyword evidence="1" id="KW-0812">Transmembrane</keyword>
<dbReference type="Proteomes" id="UP000518752">
    <property type="component" value="Unassembled WGS sequence"/>
</dbReference>
<proteinExistence type="predicted"/>
<evidence type="ECO:0000256" key="1">
    <source>
        <dbReference type="SAM" id="Phobius"/>
    </source>
</evidence>
<dbReference type="Pfam" id="PF08288">
    <property type="entry name" value="PIGA"/>
    <property type="match status" value="1"/>
</dbReference>
<evidence type="ECO:0000313" key="4">
    <source>
        <dbReference type="Proteomes" id="UP000518752"/>
    </source>
</evidence>
<keyword evidence="4" id="KW-1185">Reference proteome</keyword>
<feature type="domain" description="PIGA GPI anchor biosynthesis" evidence="2">
    <location>
        <begin position="16"/>
        <end position="105"/>
    </location>
</feature>
<accession>A0A8H5G1A7</accession>
<organism evidence="3 4">
    <name type="scientific">Collybiopsis confluens</name>
    <dbReference type="NCBI Taxonomy" id="2823264"/>
    <lineage>
        <taxon>Eukaryota</taxon>
        <taxon>Fungi</taxon>
        <taxon>Dikarya</taxon>
        <taxon>Basidiomycota</taxon>
        <taxon>Agaricomycotina</taxon>
        <taxon>Agaricomycetes</taxon>
        <taxon>Agaricomycetidae</taxon>
        <taxon>Agaricales</taxon>
        <taxon>Marasmiineae</taxon>
        <taxon>Omphalotaceae</taxon>
        <taxon>Collybiopsis</taxon>
    </lineage>
</organism>
<protein>
    <recommendedName>
        <fullName evidence="2">PIGA GPI anchor biosynthesis domain-containing protein</fullName>
    </recommendedName>
</protein>
<name>A0A8H5G1A7_9AGAR</name>
<dbReference type="SUPFAM" id="SSF53756">
    <property type="entry name" value="UDP-Glycosyltransferase/glycogen phosphorylase"/>
    <property type="match status" value="1"/>
</dbReference>
<feature type="transmembrane region" description="Helical" evidence="1">
    <location>
        <begin position="31"/>
        <end position="54"/>
    </location>
</feature>
<gene>
    <name evidence="3" type="ORF">D9757_014234</name>
</gene>
<dbReference type="GO" id="GO:0017176">
    <property type="term" value="F:phosphatidylinositol N-acetylglucosaminyltransferase activity"/>
    <property type="evidence" value="ECO:0007669"/>
    <property type="project" value="TreeGrafter"/>
</dbReference>
<dbReference type="OrthoDB" id="734129at2759"/>
<reference evidence="3 4" key="1">
    <citation type="journal article" date="2020" name="ISME J.">
        <title>Uncovering the hidden diversity of litter-decomposition mechanisms in mushroom-forming fungi.</title>
        <authorList>
            <person name="Floudas D."/>
            <person name="Bentzer J."/>
            <person name="Ahren D."/>
            <person name="Johansson T."/>
            <person name="Persson P."/>
            <person name="Tunlid A."/>
        </authorList>
    </citation>
    <scope>NUCLEOTIDE SEQUENCE [LARGE SCALE GENOMIC DNA]</scope>
    <source>
        <strain evidence="3 4">CBS 406.79</strain>
    </source>
</reference>
<dbReference type="PANTHER" id="PTHR45871">
    <property type="entry name" value="N-ACETYLGLUCOSAMINYL-PHOSPHATIDYLINOSITOL BIOSYNTHETIC PROTEIN"/>
    <property type="match status" value="1"/>
</dbReference>
<dbReference type="GO" id="GO:0006506">
    <property type="term" value="P:GPI anchor biosynthetic process"/>
    <property type="evidence" value="ECO:0007669"/>
    <property type="project" value="InterPro"/>
</dbReference>
<dbReference type="Gene3D" id="3.40.50.2000">
    <property type="entry name" value="Glycogen Phosphorylase B"/>
    <property type="match status" value="2"/>
</dbReference>
<keyword evidence="1" id="KW-0472">Membrane</keyword>
<dbReference type="GO" id="GO:0000506">
    <property type="term" value="C:glycosylphosphatidylinositol-N-acetylglucosaminyltransferase (GPI-GnT) complex"/>
    <property type="evidence" value="ECO:0007669"/>
    <property type="project" value="TreeGrafter"/>
</dbReference>
<comment type="caution">
    <text evidence="3">The sequence shown here is derived from an EMBL/GenBank/DDBJ whole genome shotgun (WGS) entry which is preliminary data.</text>
</comment>
<evidence type="ECO:0000259" key="2">
    <source>
        <dbReference type="Pfam" id="PF08288"/>
    </source>
</evidence>
<dbReference type="PANTHER" id="PTHR45871:SF1">
    <property type="entry name" value="PHOSPHATIDYLINOSITOL N-ACETYLGLUCOSAMINYLTRANSFERASE SUBUNIT A"/>
    <property type="match status" value="1"/>
</dbReference>
<evidence type="ECO:0000313" key="3">
    <source>
        <dbReference type="EMBL" id="KAF5356503.1"/>
    </source>
</evidence>
<keyword evidence="1" id="KW-1133">Transmembrane helix</keyword>
<dbReference type="AlphaFoldDB" id="A0A8H5G1A7"/>